<dbReference type="PANTHER" id="PTHR36573">
    <property type="entry name" value="INTERMEMBRANE PHOSPHOLIPID TRANSPORT SYSTEM BINDING PROTEIN MLAC"/>
    <property type="match status" value="1"/>
</dbReference>
<name>E1YL60_9BACT</name>
<dbReference type="InterPro" id="IPR008869">
    <property type="entry name" value="MlaC/ttg2D"/>
</dbReference>
<dbReference type="InterPro" id="IPR042245">
    <property type="entry name" value="Tgt2/MlaC_sf"/>
</dbReference>
<dbReference type="InterPro" id="IPR017842">
    <property type="entry name" value="Hopanoid_biosyn-assoc_HpnM"/>
</dbReference>
<keyword evidence="1" id="KW-0812">Transmembrane</keyword>
<dbReference type="PANTHER" id="PTHR36573:SF1">
    <property type="entry name" value="INTERMEMBRANE PHOSPHOLIPID TRANSPORT SYSTEM BINDING PROTEIN MLAC"/>
    <property type="match status" value="1"/>
</dbReference>
<evidence type="ECO:0000313" key="2">
    <source>
        <dbReference type="EMBL" id="CBX30843.1"/>
    </source>
</evidence>
<keyword evidence="1" id="KW-1133">Transmembrane helix</keyword>
<evidence type="ECO:0000256" key="1">
    <source>
        <dbReference type="SAM" id="Phobius"/>
    </source>
</evidence>
<dbReference type="Pfam" id="PF05494">
    <property type="entry name" value="MlaC"/>
    <property type="match status" value="1"/>
</dbReference>
<accession>E1YL60</accession>
<evidence type="ECO:0008006" key="3">
    <source>
        <dbReference type="Google" id="ProtNLM"/>
    </source>
</evidence>
<dbReference type="AlphaFoldDB" id="E1YL60"/>
<protein>
    <recommendedName>
        <fullName evidence="3">Toluene tolerance family protein</fullName>
    </recommendedName>
</protein>
<proteinExistence type="predicted"/>
<reference evidence="2" key="1">
    <citation type="journal article" date="2011" name="Environ. Microbiol.">
        <title>Genomic insights into the metabolic potential of the polycyclic aromatic hydrocarbon degrading sulfate-reducing Deltaproteobacterium N47.</title>
        <authorList>
            <person name="Bergmann F."/>
            <person name="Selesi D."/>
            <person name="Weinmaier T."/>
            <person name="Tischler P."/>
            <person name="Rattei T."/>
            <person name="Meckenstock R.U."/>
        </authorList>
    </citation>
    <scope>NUCLEOTIDE SEQUENCE</scope>
</reference>
<sequence>MTDYYPGLINKSFWWFCQTVISGLILTVITIGIATAQTVQPKEIEDSTAVVEKFYTKLLEAMKGGKKIGYAGRHTILEPVIREVFAFNIIVRISSGKYWQTLTTEQRERLIELYRQWSTAVYARQYDSFNGQCFKVTLPEKPWGNSVNVDARMIKKSGDEVSFLYKLIKVKGRWQIVDIHVKGISQLAMMRAQFISIMEHDGFDGLEKELLEKTEVLLR</sequence>
<dbReference type="NCBIfam" id="TIGR03481">
    <property type="entry name" value="HpnM"/>
    <property type="match status" value="1"/>
</dbReference>
<keyword evidence="1" id="KW-0472">Membrane</keyword>
<feature type="transmembrane region" description="Helical" evidence="1">
    <location>
        <begin position="12"/>
        <end position="34"/>
    </location>
</feature>
<dbReference type="Gene3D" id="3.10.450.710">
    <property type="entry name" value="Tgt2/MlaC"/>
    <property type="match status" value="1"/>
</dbReference>
<dbReference type="EMBL" id="FR695877">
    <property type="protein sequence ID" value="CBX30843.1"/>
    <property type="molecule type" value="Genomic_DNA"/>
</dbReference>
<gene>
    <name evidence="2" type="ORF">N47_E43550</name>
</gene>
<organism evidence="2">
    <name type="scientific">uncultured Desulfobacterium sp</name>
    <dbReference type="NCBI Taxonomy" id="201089"/>
    <lineage>
        <taxon>Bacteria</taxon>
        <taxon>Pseudomonadati</taxon>
        <taxon>Thermodesulfobacteriota</taxon>
        <taxon>Desulfobacteria</taxon>
        <taxon>Desulfobacterales</taxon>
        <taxon>Desulfobacteriaceae</taxon>
        <taxon>Desulfobacterium</taxon>
        <taxon>environmental samples</taxon>
    </lineage>
</organism>